<evidence type="ECO:0000256" key="7">
    <source>
        <dbReference type="ARBA" id="ARBA00046786"/>
    </source>
</evidence>
<dbReference type="InParanoid" id="A0A672G7X6"/>
<reference evidence="10" key="2">
    <citation type="submission" date="2025-08" db="UniProtKB">
        <authorList>
            <consortium name="Ensembl"/>
        </authorList>
    </citation>
    <scope>IDENTIFICATION</scope>
</reference>
<dbReference type="Pfam" id="PF04321">
    <property type="entry name" value="RmlD_sub_bind"/>
    <property type="match status" value="1"/>
</dbReference>
<gene>
    <name evidence="10" type="primary">mat2b</name>
</gene>
<dbReference type="GO" id="GO:0006730">
    <property type="term" value="P:one-carbon metabolic process"/>
    <property type="evidence" value="ECO:0007669"/>
    <property type="project" value="UniProtKB-KW"/>
</dbReference>
<comment type="subunit">
    <text evidence="7 8">Heterotrimer; composed of a catalytic MAT2A homodimer that binds one regulatory MAT2B chain. Heterohexamer; composed of a central, catalytic MAT2A homotetramer flanked on either side by a regulatory MAT2B chain. NADP binding increases the affinity for MAT2A.</text>
</comment>
<keyword evidence="11" id="KW-1185">Reference proteome</keyword>
<dbReference type="PANTHER" id="PTHR10491">
    <property type="entry name" value="DTDP-4-DEHYDRORHAMNOSE REDUCTASE"/>
    <property type="match status" value="1"/>
</dbReference>
<dbReference type="FunCoup" id="A0A672G7X6">
    <property type="interactions" value="517"/>
</dbReference>
<dbReference type="AlphaFoldDB" id="A0A672G7X6"/>
<keyword evidence="4 8" id="KW-0554">One-carbon metabolism</keyword>
<dbReference type="Proteomes" id="UP000472267">
    <property type="component" value="Chromosome 22"/>
</dbReference>
<proteinExistence type="inferred from homology"/>
<dbReference type="OrthoDB" id="6235964at2759"/>
<evidence type="ECO:0000256" key="2">
    <source>
        <dbReference type="ARBA" id="ARBA00008656"/>
    </source>
</evidence>
<protein>
    <recommendedName>
        <fullName evidence="3 8">Methionine adenosyltransferase 2 subunit beta</fullName>
    </recommendedName>
    <alternativeName>
        <fullName evidence="5 8">Methionine adenosyltransferase II beta</fullName>
    </alternativeName>
</protein>
<sequence>MSGAAAHLKIVFSPGRVQLVQDEEEEDMVPAPRVLVTGATGLLGRAVLREFQRAGWSATGTGYRRARPRLLRCDLTDEDAVRGLIQEFKPDVIVHCAAERRPDVVERHTDAAVNLNVHATSTLAKEAALCGCLFIYISTDYVFDGRNPPYGEDDAPNPLNVYGRSKLEGERETLRHCPGAVVLRVPVLFGEVEFVAESAVTSLWLKVESSEDTCTLDHVLQRFPTDVRDVAAVCRKLSQRARQDPSIRGIFHFSAKEQMTKYEMGVAMAQAFHLPSHHLLPLTELPAASAPRPINSQLNCSRLELLDLGVEPRTFSSAIADCLWPFTADKRWRQTVFH</sequence>
<dbReference type="CDD" id="cd05254">
    <property type="entry name" value="dTDP_HR_like_SDR_e"/>
    <property type="match status" value="1"/>
</dbReference>
<dbReference type="GO" id="GO:0006556">
    <property type="term" value="P:S-adenosylmethionine biosynthetic process"/>
    <property type="evidence" value="ECO:0007669"/>
    <property type="project" value="UniProtKB-UniPathway"/>
</dbReference>
<evidence type="ECO:0000256" key="6">
    <source>
        <dbReference type="ARBA" id="ARBA00045998"/>
    </source>
</evidence>
<comment type="function">
    <text evidence="6">Regulatory subunit of S-adenosylmethionine synthetase 2, an enzyme that catalyzes the formation of S-adenosylmethionine from methionine and ATP. Regulates MAT2A catalytic activity by changing its kinetic properties, increasing its affinity for L-methionine. Can bind NADP (in vitro).</text>
</comment>
<evidence type="ECO:0000313" key="11">
    <source>
        <dbReference type="Proteomes" id="UP000472267"/>
    </source>
</evidence>
<reference evidence="10" key="1">
    <citation type="submission" date="2019-06" db="EMBL/GenBank/DDBJ databases">
        <authorList>
            <consortium name="Wellcome Sanger Institute Data Sharing"/>
        </authorList>
    </citation>
    <scope>NUCLEOTIDE SEQUENCE [LARGE SCALE GENOMIC DNA]</scope>
</reference>
<dbReference type="InterPro" id="IPR029903">
    <property type="entry name" value="RmlD-like-bd"/>
</dbReference>
<organism evidence="10 11">
    <name type="scientific">Salarias fasciatus</name>
    <name type="common">Jewelled blenny</name>
    <name type="synonym">Blennius fasciatus</name>
    <dbReference type="NCBI Taxonomy" id="181472"/>
    <lineage>
        <taxon>Eukaryota</taxon>
        <taxon>Metazoa</taxon>
        <taxon>Chordata</taxon>
        <taxon>Craniata</taxon>
        <taxon>Vertebrata</taxon>
        <taxon>Euteleostomi</taxon>
        <taxon>Actinopterygii</taxon>
        <taxon>Neopterygii</taxon>
        <taxon>Teleostei</taxon>
        <taxon>Neoteleostei</taxon>
        <taxon>Acanthomorphata</taxon>
        <taxon>Ovalentaria</taxon>
        <taxon>Blenniimorphae</taxon>
        <taxon>Blenniiformes</taxon>
        <taxon>Blennioidei</taxon>
        <taxon>Blenniidae</taxon>
        <taxon>Salariinae</taxon>
        <taxon>Salarias</taxon>
    </lineage>
</organism>
<dbReference type="InterPro" id="IPR005913">
    <property type="entry name" value="dTDP_dehydrorham_reduct"/>
</dbReference>
<evidence type="ECO:0000256" key="4">
    <source>
        <dbReference type="ARBA" id="ARBA00022563"/>
    </source>
</evidence>
<dbReference type="SUPFAM" id="SSF51735">
    <property type="entry name" value="NAD(P)-binding Rossmann-fold domains"/>
    <property type="match status" value="1"/>
</dbReference>
<dbReference type="PANTHER" id="PTHR10491:SF4">
    <property type="entry name" value="METHIONINE ADENOSYLTRANSFERASE 2 SUBUNIT BETA"/>
    <property type="match status" value="1"/>
</dbReference>
<dbReference type="OMA" id="IRTAWVY"/>
<reference evidence="10" key="3">
    <citation type="submission" date="2025-09" db="UniProtKB">
        <authorList>
            <consortium name="Ensembl"/>
        </authorList>
    </citation>
    <scope>IDENTIFICATION</scope>
</reference>
<dbReference type="InterPro" id="IPR036291">
    <property type="entry name" value="NAD(P)-bd_dom_sf"/>
</dbReference>
<evidence type="ECO:0000259" key="9">
    <source>
        <dbReference type="Pfam" id="PF04321"/>
    </source>
</evidence>
<dbReference type="FunFam" id="3.40.50.720:FF:000357">
    <property type="entry name" value="Methionine adenosyltransferase 2 subunit beta"/>
    <property type="match status" value="1"/>
</dbReference>
<dbReference type="Ensembl" id="ENSSFAT00005007630.1">
    <property type="protein sequence ID" value="ENSSFAP00005007254.1"/>
    <property type="gene ID" value="ENSSFAG00005004310.1"/>
</dbReference>
<feature type="domain" description="RmlD-like substrate binding" evidence="9">
    <location>
        <begin position="33"/>
        <end position="326"/>
    </location>
</feature>
<dbReference type="GeneID" id="115409198"/>
<dbReference type="GO" id="GO:0048269">
    <property type="term" value="C:methionine adenosyltransferase complex"/>
    <property type="evidence" value="ECO:0007669"/>
    <property type="project" value="TreeGrafter"/>
</dbReference>
<comment type="pathway">
    <text evidence="1 8">Amino-acid biosynthesis; S-adenosyl-L-methionine biosynthesis; S-adenosyl-L-methionine from L-methionine: step 1/1.</text>
</comment>
<evidence type="ECO:0000256" key="1">
    <source>
        <dbReference type="ARBA" id="ARBA00005224"/>
    </source>
</evidence>
<evidence type="ECO:0000313" key="10">
    <source>
        <dbReference type="Ensembl" id="ENSSFAP00005007254.1"/>
    </source>
</evidence>
<evidence type="ECO:0000256" key="8">
    <source>
        <dbReference type="RuleBase" id="RU364081"/>
    </source>
</evidence>
<evidence type="ECO:0000256" key="3">
    <source>
        <dbReference type="ARBA" id="ARBA00021596"/>
    </source>
</evidence>
<evidence type="ECO:0000256" key="5">
    <source>
        <dbReference type="ARBA" id="ARBA00029977"/>
    </source>
</evidence>
<name>A0A672G7X6_SALFA</name>
<dbReference type="UniPathway" id="UPA00315">
    <property type="reaction ID" value="UER00080"/>
</dbReference>
<comment type="similarity">
    <text evidence="2 8">Belongs to the dTDP-4-dehydrorhamnose reductase family. MAT2B subfamily.</text>
</comment>
<dbReference type="RefSeq" id="XP_029976119.1">
    <property type="nucleotide sequence ID" value="XM_030120259.1"/>
</dbReference>
<accession>A0A672G7X6</accession>
<dbReference type="CTD" id="27430"/>
<dbReference type="GO" id="GO:0048270">
    <property type="term" value="F:methionine adenosyltransferase regulator activity"/>
    <property type="evidence" value="ECO:0007669"/>
    <property type="project" value="TreeGrafter"/>
</dbReference>
<dbReference type="Gene3D" id="3.40.50.720">
    <property type="entry name" value="NAD(P)-binding Rossmann-like Domain"/>
    <property type="match status" value="1"/>
</dbReference>